<evidence type="ECO:0000256" key="8">
    <source>
        <dbReference type="SAM" id="MobiDB-lite"/>
    </source>
</evidence>
<evidence type="ECO:0000259" key="10">
    <source>
        <dbReference type="PROSITE" id="PS50157"/>
    </source>
</evidence>
<dbReference type="PROSITE" id="PS00463">
    <property type="entry name" value="ZN2_CY6_FUNGAL_1"/>
    <property type="match status" value="1"/>
</dbReference>
<evidence type="ECO:0000313" key="11">
    <source>
        <dbReference type="EMBL" id="PNY25464.1"/>
    </source>
</evidence>
<dbReference type="SUPFAM" id="SSF57701">
    <property type="entry name" value="Zn2/Cys6 DNA-binding domain"/>
    <property type="match status" value="1"/>
</dbReference>
<dbReference type="PROSITE" id="PS00028">
    <property type="entry name" value="ZINC_FINGER_C2H2_1"/>
    <property type="match status" value="1"/>
</dbReference>
<keyword evidence="12" id="KW-1185">Reference proteome</keyword>
<dbReference type="Pfam" id="PF04082">
    <property type="entry name" value="Fungal_trans"/>
    <property type="match status" value="1"/>
</dbReference>
<dbReference type="EMBL" id="NRSZ01000741">
    <property type="protein sequence ID" value="PNY25464.1"/>
    <property type="molecule type" value="Genomic_DNA"/>
</dbReference>
<dbReference type="CDD" id="cd12148">
    <property type="entry name" value="fungal_TF_MHR"/>
    <property type="match status" value="1"/>
</dbReference>
<evidence type="ECO:0000256" key="2">
    <source>
        <dbReference type="ARBA" id="ARBA00022723"/>
    </source>
</evidence>
<evidence type="ECO:0000313" key="12">
    <source>
        <dbReference type="Proteomes" id="UP000236621"/>
    </source>
</evidence>
<dbReference type="PROSITE" id="PS50048">
    <property type="entry name" value="ZN2_CY6_FUNGAL_2"/>
    <property type="match status" value="1"/>
</dbReference>
<dbReference type="OrthoDB" id="654211at2759"/>
<sequence length="717" mass="79164">MISPSPDRHICHCGKSFLRKEHLRRHQATHGGRAFSCLVCGRSFSRSDLLRRHAGIHGAAAAAVPDSRRGRACDTCHANKTKCDGGPQCSLCTKRGATCTYGRRDRNSSPAKQLSSAPRAGDSPAAHATPSPFTEPDIVSSGAPVSLQAAELSRNASSEPEVFATKSALQSILGAVASSSGKAPNPATQPSAVPKSWLTACVESYLGSFHDRWPILHGPSVDATTDSVALVASVVMINSWLHHDRSLREVIMEIHNHLVEQSFRQLADDTFDPSRPWPIETYQVVLLNTIFAFESGRDGCIKRSRRLLSLLVAAQRQNDCLSSEALERENSSHFPGDFVPWVFTIVERWKRLAHCTFKIDTYLSLLCNQPPLLRHDELDLGLTSTFAMWNSYGLDIFFPRRRTEPWRRGPHKMSCLDMASPQHLPSGILVEDVQVCLMGTLNDIWVVQQLRRNRNDAAAIKADAIARQLRLCKIQLDTIEDALERPGLHGQYADFLLMAYAGKELPSEPGWRQRVVDRLYSAIFSATMLYHLLNVHLHADVQAIRDVTQISPLSEPEPGTGSPTWQRKAMQIQEWAISTDSRAAVLHAMYAWRKYQEATPGLELRREPTDPVAYMALSAAATVLWAWTMNAVEACICAPELSKVDVSDGPSNAEMSPGIEEWVLNGGSSIFLHGMPVCKCSAASWLTRFAEGLARGGERWEMGSVVANTCLSKLAFS</sequence>
<dbReference type="SMART" id="SM00066">
    <property type="entry name" value="GAL4"/>
    <property type="match status" value="1"/>
</dbReference>
<organism evidence="11 12">
    <name type="scientific">Tolypocladium capitatum</name>
    <dbReference type="NCBI Taxonomy" id="45235"/>
    <lineage>
        <taxon>Eukaryota</taxon>
        <taxon>Fungi</taxon>
        <taxon>Dikarya</taxon>
        <taxon>Ascomycota</taxon>
        <taxon>Pezizomycotina</taxon>
        <taxon>Sordariomycetes</taxon>
        <taxon>Hypocreomycetidae</taxon>
        <taxon>Hypocreales</taxon>
        <taxon>Ophiocordycipitaceae</taxon>
        <taxon>Tolypocladium</taxon>
    </lineage>
</organism>
<feature type="region of interest" description="Disordered" evidence="8">
    <location>
        <begin position="102"/>
        <end position="140"/>
    </location>
</feature>
<dbReference type="AlphaFoldDB" id="A0A2K3QD48"/>
<keyword evidence="4 7" id="KW-0863">Zinc-finger</keyword>
<evidence type="ECO:0000256" key="1">
    <source>
        <dbReference type="ARBA" id="ARBA00004123"/>
    </source>
</evidence>
<dbReference type="PROSITE" id="PS50157">
    <property type="entry name" value="ZINC_FINGER_C2H2_2"/>
    <property type="match status" value="2"/>
</dbReference>
<dbReference type="GO" id="GO:0008270">
    <property type="term" value="F:zinc ion binding"/>
    <property type="evidence" value="ECO:0007669"/>
    <property type="project" value="UniProtKB-KW"/>
</dbReference>
<dbReference type="Pfam" id="PF00172">
    <property type="entry name" value="Zn_clus"/>
    <property type="match status" value="1"/>
</dbReference>
<dbReference type="InterPro" id="IPR051059">
    <property type="entry name" value="VerF-like"/>
</dbReference>
<comment type="caution">
    <text evidence="11">The sequence shown here is derived from an EMBL/GenBank/DDBJ whole genome shotgun (WGS) entry which is preliminary data.</text>
</comment>
<evidence type="ECO:0008006" key="13">
    <source>
        <dbReference type="Google" id="ProtNLM"/>
    </source>
</evidence>
<evidence type="ECO:0000256" key="3">
    <source>
        <dbReference type="ARBA" id="ARBA00022737"/>
    </source>
</evidence>
<evidence type="ECO:0000256" key="4">
    <source>
        <dbReference type="ARBA" id="ARBA00022771"/>
    </source>
</evidence>
<dbReference type="Proteomes" id="UP000236621">
    <property type="component" value="Unassembled WGS sequence"/>
</dbReference>
<dbReference type="GO" id="GO:0005634">
    <property type="term" value="C:nucleus"/>
    <property type="evidence" value="ECO:0007669"/>
    <property type="project" value="UniProtKB-SubCell"/>
</dbReference>
<dbReference type="GO" id="GO:0000978">
    <property type="term" value="F:RNA polymerase II cis-regulatory region sequence-specific DNA binding"/>
    <property type="evidence" value="ECO:0007669"/>
    <property type="project" value="InterPro"/>
</dbReference>
<feature type="domain" description="Zn(2)-C6 fungal-type" evidence="9">
    <location>
        <begin position="72"/>
        <end position="101"/>
    </location>
</feature>
<dbReference type="Gene3D" id="3.30.160.60">
    <property type="entry name" value="Classic Zinc Finger"/>
    <property type="match status" value="1"/>
</dbReference>
<dbReference type="InterPro" id="IPR007219">
    <property type="entry name" value="XnlR_reg_dom"/>
</dbReference>
<dbReference type="GO" id="GO:0000785">
    <property type="term" value="C:chromatin"/>
    <property type="evidence" value="ECO:0007669"/>
    <property type="project" value="TreeGrafter"/>
</dbReference>
<keyword evidence="2" id="KW-0479">Metal-binding</keyword>
<name>A0A2K3QD48_9HYPO</name>
<dbReference type="SMART" id="SM00355">
    <property type="entry name" value="ZnF_C2H2"/>
    <property type="match status" value="2"/>
</dbReference>
<dbReference type="InterPro" id="IPR013087">
    <property type="entry name" value="Znf_C2H2_type"/>
</dbReference>
<dbReference type="InterPro" id="IPR001138">
    <property type="entry name" value="Zn2Cys6_DnaBD"/>
</dbReference>
<evidence type="ECO:0000256" key="5">
    <source>
        <dbReference type="ARBA" id="ARBA00022833"/>
    </source>
</evidence>
<feature type="domain" description="C2H2-type" evidence="10">
    <location>
        <begin position="9"/>
        <end position="35"/>
    </location>
</feature>
<dbReference type="InterPro" id="IPR036236">
    <property type="entry name" value="Znf_C2H2_sf"/>
</dbReference>
<dbReference type="PANTHER" id="PTHR40626">
    <property type="entry name" value="MIP31509P"/>
    <property type="match status" value="1"/>
</dbReference>
<dbReference type="STRING" id="45235.A0A2K3QD48"/>
<proteinExistence type="predicted"/>
<evidence type="ECO:0000259" key="9">
    <source>
        <dbReference type="PROSITE" id="PS50048"/>
    </source>
</evidence>
<dbReference type="PANTHER" id="PTHR40626:SF11">
    <property type="entry name" value="ZINC FINGER PROTEIN YPR022C"/>
    <property type="match status" value="1"/>
</dbReference>
<gene>
    <name evidence="11" type="ORF">TCAP_04596</name>
</gene>
<dbReference type="CDD" id="cd00067">
    <property type="entry name" value="GAL4"/>
    <property type="match status" value="1"/>
</dbReference>
<comment type="subcellular location">
    <subcellularLocation>
        <location evidence="1">Nucleus</location>
    </subcellularLocation>
</comment>
<keyword evidence="6" id="KW-0539">Nucleus</keyword>
<keyword evidence="3" id="KW-0677">Repeat</keyword>
<dbReference type="GO" id="GO:0006351">
    <property type="term" value="P:DNA-templated transcription"/>
    <property type="evidence" value="ECO:0007669"/>
    <property type="project" value="InterPro"/>
</dbReference>
<reference evidence="11 12" key="1">
    <citation type="submission" date="2017-08" db="EMBL/GenBank/DDBJ databases">
        <title>Harnessing the power of phylogenomics to disentangle the directionality and signatures of interkingdom host jumping in the parasitic fungal genus Tolypocladium.</title>
        <authorList>
            <person name="Quandt C.A."/>
            <person name="Patterson W."/>
            <person name="Spatafora J.W."/>
        </authorList>
    </citation>
    <scope>NUCLEOTIDE SEQUENCE [LARGE SCALE GENOMIC DNA]</scope>
    <source>
        <strain evidence="11 12">CBS 113982</strain>
    </source>
</reference>
<dbReference type="InterPro" id="IPR036864">
    <property type="entry name" value="Zn2-C6_fun-type_DNA-bd_sf"/>
</dbReference>
<dbReference type="GO" id="GO:0000981">
    <property type="term" value="F:DNA-binding transcription factor activity, RNA polymerase II-specific"/>
    <property type="evidence" value="ECO:0007669"/>
    <property type="project" value="InterPro"/>
</dbReference>
<accession>A0A2K3QD48</accession>
<protein>
    <recommendedName>
        <fullName evidence="13">Zinc finger protein</fullName>
    </recommendedName>
</protein>
<keyword evidence="5" id="KW-0862">Zinc</keyword>
<dbReference type="Gene3D" id="4.10.240.10">
    <property type="entry name" value="Zn(2)-C6 fungal-type DNA-binding domain"/>
    <property type="match status" value="1"/>
</dbReference>
<evidence type="ECO:0000256" key="6">
    <source>
        <dbReference type="ARBA" id="ARBA00023242"/>
    </source>
</evidence>
<dbReference type="SUPFAM" id="SSF57667">
    <property type="entry name" value="beta-beta-alpha zinc fingers"/>
    <property type="match status" value="1"/>
</dbReference>
<evidence type="ECO:0000256" key="7">
    <source>
        <dbReference type="PROSITE-ProRule" id="PRU00042"/>
    </source>
</evidence>
<feature type="domain" description="C2H2-type" evidence="10">
    <location>
        <begin position="35"/>
        <end position="62"/>
    </location>
</feature>